<feature type="domain" description="GH15-like" evidence="2">
    <location>
        <begin position="361"/>
        <end position="762"/>
    </location>
</feature>
<dbReference type="InterPro" id="IPR015220">
    <property type="entry name" value="Glucodextranase_N"/>
</dbReference>
<dbReference type="InterPro" id="IPR014718">
    <property type="entry name" value="GH-type_carb-bd"/>
</dbReference>
<dbReference type="InterPro" id="IPR013783">
    <property type="entry name" value="Ig-like_fold"/>
</dbReference>
<keyword evidence="6" id="KW-1185">Reference proteome</keyword>
<evidence type="ECO:0000259" key="3">
    <source>
        <dbReference type="Pfam" id="PF09137"/>
    </source>
</evidence>
<evidence type="ECO:0000313" key="6">
    <source>
        <dbReference type="Proteomes" id="UP000287224"/>
    </source>
</evidence>
<reference evidence="6" key="1">
    <citation type="submission" date="2018-12" db="EMBL/GenBank/DDBJ databases">
        <title>Tengunoibacter tsumagoiensis gen. nov., sp. nov., Dictyobacter kobayashii sp. nov., D. alpinus sp. nov., and D. joshuensis sp. nov. and description of Dictyobacteraceae fam. nov. within the order Ktedonobacterales isolated from Tengu-no-mugimeshi.</title>
        <authorList>
            <person name="Wang C.M."/>
            <person name="Zheng Y."/>
            <person name="Sakai Y."/>
            <person name="Toyoda A."/>
            <person name="Minakuchi Y."/>
            <person name="Abe K."/>
            <person name="Yokota A."/>
            <person name="Yabe S."/>
        </authorList>
    </citation>
    <scope>NUCLEOTIDE SEQUENCE [LARGE SCALE GENOMIC DNA]</scope>
    <source>
        <strain evidence="6">S-27</strain>
    </source>
</reference>
<dbReference type="SUPFAM" id="SSF74650">
    <property type="entry name" value="Galactose mutarotase-like"/>
    <property type="match status" value="1"/>
</dbReference>
<dbReference type="InterPro" id="IPR012341">
    <property type="entry name" value="6hp_glycosidase-like_sf"/>
</dbReference>
<organism evidence="5 6">
    <name type="scientific">Dictyobacter aurantiacus</name>
    <dbReference type="NCBI Taxonomy" id="1936993"/>
    <lineage>
        <taxon>Bacteria</taxon>
        <taxon>Bacillati</taxon>
        <taxon>Chloroflexota</taxon>
        <taxon>Ktedonobacteria</taxon>
        <taxon>Ktedonobacterales</taxon>
        <taxon>Dictyobacteraceae</taxon>
        <taxon>Dictyobacter</taxon>
    </lineage>
</organism>
<dbReference type="EMBL" id="BIFQ01000001">
    <property type="protein sequence ID" value="GCE05346.1"/>
    <property type="molecule type" value="Genomic_DNA"/>
</dbReference>
<keyword evidence="1" id="KW-0732">Signal</keyword>
<feature type="signal peptide" evidence="1">
    <location>
        <begin position="1"/>
        <end position="45"/>
    </location>
</feature>
<dbReference type="Pfam" id="PF09137">
    <property type="entry name" value="Glucodextran_N"/>
    <property type="match status" value="1"/>
</dbReference>
<dbReference type="Gene3D" id="2.60.40.10">
    <property type="entry name" value="Immunoglobulins"/>
    <property type="match status" value="1"/>
</dbReference>
<evidence type="ECO:0000256" key="1">
    <source>
        <dbReference type="SAM" id="SignalP"/>
    </source>
</evidence>
<dbReference type="CDD" id="cd09626">
    <property type="entry name" value="DOMON_glucodextranase_like"/>
    <property type="match status" value="1"/>
</dbReference>
<dbReference type="InterPro" id="IPR008928">
    <property type="entry name" value="6-hairpin_glycosidase_sf"/>
</dbReference>
<dbReference type="GO" id="GO:0016757">
    <property type="term" value="F:glycosyltransferase activity"/>
    <property type="evidence" value="ECO:0007669"/>
    <property type="project" value="UniProtKB-ARBA"/>
</dbReference>
<dbReference type="Pfam" id="PF00723">
    <property type="entry name" value="Glyco_hydro_15"/>
    <property type="match status" value="1"/>
</dbReference>
<gene>
    <name evidence="5" type="ORF">KDAU_26750</name>
</gene>
<dbReference type="PANTHER" id="PTHR31616">
    <property type="entry name" value="TREHALASE"/>
    <property type="match status" value="1"/>
</dbReference>
<dbReference type="Gene3D" id="1.50.10.10">
    <property type="match status" value="1"/>
</dbReference>
<dbReference type="InterPro" id="IPR019248">
    <property type="entry name" value="Glucodextran_C"/>
</dbReference>
<evidence type="ECO:0000259" key="2">
    <source>
        <dbReference type="Pfam" id="PF00723"/>
    </source>
</evidence>
<dbReference type="GO" id="GO:0005975">
    <property type="term" value="P:carbohydrate metabolic process"/>
    <property type="evidence" value="ECO:0007669"/>
    <property type="project" value="InterPro"/>
</dbReference>
<dbReference type="RefSeq" id="WP_235845700.1">
    <property type="nucleotide sequence ID" value="NZ_BIFQ01000001.1"/>
</dbReference>
<dbReference type="Proteomes" id="UP000287224">
    <property type="component" value="Unassembled WGS sequence"/>
</dbReference>
<feature type="chain" id="PRO_5019354511" evidence="1">
    <location>
        <begin position="46"/>
        <end position="1114"/>
    </location>
</feature>
<dbReference type="Gene3D" id="2.60.40.1190">
    <property type="match status" value="1"/>
</dbReference>
<protein>
    <submittedName>
        <fullName evidence="5">Glucan 1,4-alpha-glucosidase</fullName>
    </submittedName>
</protein>
<dbReference type="PANTHER" id="PTHR31616:SF0">
    <property type="entry name" value="GLUCAN 1,4-ALPHA-GLUCOSIDASE"/>
    <property type="match status" value="1"/>
</dbReference>
<dbReference type="InterPro" id="IPR011013">
    <property type="entry name" value="Gal_mutarotase_sf_dom"/>
</dbReference>
<proteinExistence type="predicted"/>
<comment type="caution">
    <text evidence="5">The sequence shown here is derived from an EMBL/GenBank/DDBJ whole genome shotgun (WGS) entry which is preliminary data.</text>
</comment>
<dbReference type="CDD" id="cd07430">
    <property type="entry name" value="GH15_N"/>
    <property type="match status" value="1"/>
</dbReference>
<evidence type="ECO:0000259" key="4">
    <source>
        <dbReference type="Pfam" id="PF09985"/>
    </source>
</evidence>
<dbReference type="SUPFAM" id="SSF48208">
    <property type="entry name" value="Six-hairpin glycosidases"/>
    <property type="match status" value="1"/>
</dbReference>
<dbReference type="GO" id="GO:0004553">
    <property type="term" value="F:hydrolase activity, hydrolyzing O-glycosyl compounds"/>
    <property type="evidence" value="ECO:0007669"/>
    <property type="project" value="UniProtKB-ARBA"/>
</dbReference>
<dbReference type="GO" id="GO:0030246">
    <property type="term" value="F:carbohydrate binding"/>
    <property type="evidence" value="ECO:0007669"/>
    <property type="project" value="InterPro"/>
</dbReference>
<dbReference type="Gene3D" id="2.70.98.10">
    <property type="match status" value="1"/>
</dbReference>
<dbReference type="SUPFAM" id="SSF49344">
    <property type="entry name" value="CBD9-like"/>
    <property type="match status" value="1"/>
</dbReference>
<name>A0A401ZER9_9CHLR</name>
<feature type="domain" description="Glucodextranase-like C-terminal" evidence="4">
    <location>
        <begin position="887"/>
        <end position="1101"/>
    </location>
</feature>
<accession>A0A401ZER9</accession>
<dbReference type="InterPro" id="IPR011613">
    <property type="entry name" value="GH15-like"/>
</dbReference>
<evidence type="ECO:0000313" key="5">
    <source>
        <dbReference type="EMBL" id="GCE05346.1"/>
    </source>
</evidence>
<dbReference type="Pfam" id="PF09985">
    <property type="entry name" value="Glucodextran_C"/>
    <property type="match status" value="1"/>
</dbReference>
<sequence length="1114" mass="119058">MRKHGKDTFDAVSHPRSTSWRIFLLFCMLLLLLAQALRSSSSVSAASSATAPGGPGDLSYFDMARKDCVGTARNTTSKVWFTLANGVLSDVYYPTIDNTNVKTLQFIVTDGSTFTDLQTRDTTYTVQELNGPTLACRVTSTAKSGKYRVVTDYVTDPARNAVLMRLHFQPLKGQLSAYKLYLRYDPTINGNGGGGSGNGGADNATLATSNGHTLPVAFDTQTKTNAVNRDYGVPVYSALDASSPFTRVSSGFVGTDSDGLQQLDTSHTLSALYSTASNGNVVQTAQADISHGGDLTLGLGFGQSQAEAVKTVQDALRQNFNAVLAQYTAGWLQYDAKLTLRRLFPAAKSQSSIDFARLLNEYYLSVNVVKASEDKTFPGALVAGLASPWGQATSAGDPNNTYFGSYREVFARDLYETWTALFTDGDRETARDAVNFLFYHQQQADGSFPRNSLLNGKVAPDSFNTQLDENSYPILMADQMGMTDSDLYQNHVKRAANFVASHGPSFGVERWEEQGGYSPSTISAEIAGLVAAADIARKNNDLKSANLWLGVADDWQRSIKKWTVTTNGPLSSQPYFIRLSKTGDPNAAISYNLGNGGPTLDQRSVIDAGFLDLVRLGELSASDKDVVNSLSVVDKTIKVQTPNGPGWYRYNGDGYGDGDQDGHPWAPSGKGSGHPWPVLGDERGEYQLAAGDIGTAVSLLNTLQKSTSGVGLLPEQIWEQPDLAQSPYGTDPTVASIGFETGKPDGSASPLTWAVASYVRLFNDTLSNKLLEQPQNTYNRYVTHPVDQTQLSVAAPANLSSVSSSPVVVTGKTAPGNAVYVSATNTDQQNQTSTVQAQVAADGSFNASLPISGGTTVLNTVAVSPSGATAHDQRTVVYDFTPGKLVYDASDPSNDDNGPGNYAYPTASDFHAGAYDIQDFRIYDDGTNIIFKLQTRDLTPTFGSPLGAQLVDVYVHNPATSQTSTAASYPQRNYTIAPGAAWSQLIEVQGFGQRYIDANGTSLGTVQVSANAISRYITFSVPKATFGTPGSGWGFTVTLTGQDGYSPDQARAFTATPGAYSFGVCATTSSDPHCTVDPNTVPKVMDTITPTGVSQSDELDYTKHPVVLQDVVIP</sequence>
<feature type="domain" description="Glucodextranase N-terminal" evidence="3">
    <location>
        <begin position="51"/>
        <end position="335"/>
    </location>
</feature>
<dbReference type="AlphaFoldDB" id="A0A401ZER9"/>